<dbReference type="GO" id="GO:0016491">
    <property type="term" value="F:oxidoreductase activity"/>
    <property type="evidence" value="ECO:0007669"/>
    <property type="project" value="UniProtKB-KW"/>
</dbReference>
<evidence type="ECO:0000256" key="1">
    <source>
        <dbReference type="RuleBase" id="RU003682"/>
    </source>
</evidence>
<keyword evidence="1" id="KW-0479">Metal-binding</keyword>
<dbReference type="InterPro" id="IPR050231">
    <property type="entry name" value="Iron_ascorbate_oxido_reductase"/>
</dbReference>
<dbReference type="InterPro" id="IPR044861">
    <property type="entry name" value="IPNS-like_FE2OG_OXY"/>
</dbReference>
<dbReference type="PANTHER" id="PTHR47990">
    <property type="entry name" value="2-OXOGLUTARATE (2OG) AND FE(II)-DEPENDENT OXYGENASE SUPERFAMILY PROTEIN-RELATED"/>
    <property type="match status" value="1"/>
</dbReference>
<dbReference type="PROSITE" id="PS51471">
    <property type="entry name" value="FE2OG_OXY"/>
    <property type="match status" value="1"/>
</dbReference>
<dbReference type="Pfam" id="PF03171">
    <property type="entry name" value="2OG-FeII_Oxy"/>
    <property type="match status" value="1"/>
</dbReference>
<evidence type="ECO:0000259" key="2">
    <source>
        <dbReference type="PROSITE" id="PS51471"/>
    </source>
</evidence>
<name>A0A9Q1KZ55_9SOLA</name>
<sequence length="309" mass="35774">MGSEAMNQLPIIDFGKLVMKPGSEEWISVRDQVYQALQEYGIFEAIIDGAPTESLYEKIKEVFNFPLASKFENSKELTGYTRDLPMMPLWERMVFNHILNPGVIENFSKLLWPDREPEFCDLVLTFTNKIREFDEMVRQMIFEKLGMEKYWDEHRKSISCALSFFKYRTPKAEETTVGLPPHTDKNISTILSQHQVNGLQLKTKNDQWIDVEYSSPNSFLFLANDCLKALSNGRLYAPYHRVIMGNQERYSIGFCTIPKEGCIIKIPEELVDEDHPLLYKPFDAFKYVEFCISAKSKGVLPTLENFCGV</sequence>
<keyword evidence="4" id="KW-1185">Reference proteome</keyword>
<protein>
    <recommendedName>
        <fullName evidence="2">Fe2OG dioxygenase domain-containing protein</fullName>
    </recommendedName>
</protein>
<gene>
    <name evidence="3" type="ORF">K7X08_000799</name>
</gene>
<evidence type="ECO:0000313" key="3">
    <source>
        <dbReference type="EMBL" id="KAJ8525970.1"/>
    </source>
</evidence>
<dbReference type="Gene3D" id="2.60.120.330">
    <property type="entry name" value="B-lactam Antibiotic, Isopenicillin N Synthase, Chain"/>
    <property type="match status" value="1"/>
</dbReference>
<keyword evidence="1" id="KW-0560">Oxidoreductase</keyword>
<dbReference type="EMBL" id="JAJAGQ010000026">
    <property type="protein sequence ID" value="KAJ8525970.1"/>
    <property type="molecule type" value="Genomic_DNA"/>
</dbReference>
<organism evidence="3 4">
    <name type="scientific">Anisodus acutangulus</name>
    <dbReference type="NCBI Taxonomy" id="402998"/>
    <lineage>
        <taxon>Eukaryota</taxon>
        <taxon>Viridiplantae</taxon>
        <taxon>Streptophyta</taxon>
        <taxon>Embryophyta</taxon>
        <taxon>Tracheophyta</taxon>
        <taxon>Spermatophyta</taxon>
        <taxon>Magnoliopsida</taxon>
        <taxon>eudicotyledons</taxon>
        <taxon>Gunneridae</taxon>
        <taxon>Pentapetalae</taxon>
        <taxon>asterids</taxon>
        <taxon>lamiids</taxon>
        <taxon>Solanales</taxon>
        <taxon>Solanaceae</taxon>
        <taxon>Solanoideae</taxon>
        <taxon>Hyoscyameae</taxon>
        <taxon>Anisodus</taxon>
    </lineage>
</organism>
<comment type="similarity">
    <text evidence="1">Belongs to the iron/ascorbate-dependent oxidoreductase family.</text>
</comment>
<dbReference type="GO" id="GO:0046872">
    <property type="term" value="F:metal ion binding"/>
    <property type="evidence" value="ECO:0007669"/>
    <property type="project" value="UniProtKB-KW"/>
</dbReference>
<dbReference type="AlphaFoldDB" id="A0A9Q1KZ55"/>
<dbReference type="InterPro" id="IPR027443">
    <property type="entry name" value="IPNS-like_sf"/>
</dbReference>
<dbReference type="InterPro" id="IPR005123">
    <property type="entry name" value="Oxoglu/Fe-dep_dioxygenase_dom"/>
</dbReference>
<proteinExistence type="inferred from homology"/>
<evidence type="ECO:0000313" key="4">
    <source>
        <dbReference type="Proteomes" id="UP001152561"/>
    </source>
</evidence>
<dbReference type="SUPFAM" id="SSF51197">
    <property type="entry name" value="Clavaminate synthase-like"/>
    <property type="match status" value="1"/>
</dbReference>
<comment type="caution">
    <text evidence="3">The sequence shown here is derived from an EMBL/GenBank/DDBJ whole genome shotgun (WGS) entry which is preliminary data.</text>
</comment>
<dbReference type="OrthoDB" id="288590at2759"/>
<keyword evidence="1" id="KW-0408">Iron</keyword>
<dbReference type="Proteomes" id="UP001152561">
    <property type="component" value="Unassembled WGS sequence"/>
</dbReference>
<reference evidence="4" key="1">
    <citation type="journal article" date="2023" name="Proc. Natl. Acad. Sci. U.S.A.">
        <title>Genomic and structural basis for evolution of tropane alkaloid biosynthesis.</title>
        <authorList>
            <person name="Wanga Y.-J."/>
            <person name="Taina T."/>
            <person name="Yua J.-Y."/>
            <person name="Lia J."/>
            <person name="Xua B."/>
            <person name="Chenc J."/>
            <person name="D'Auriad J.C."/>
            <person name="Huanga J.-P."/>
            <person name="Huanga S.-X."/>
        </authorList>
    </citation>
    <scope>NUCLEOTIDE SEQUENCE [LARGE SCALE GENOMIC DNA]</scope>
    <source>
        <strain evidence="4">cv. KIB-2019</strain>
    </source>
</reference>
<accession>A0A9Q1KZ55</accession>
<feature type="domain" description="Fe2OG dioxygenase" evidence="2">
    <location>
        <begin position="157"/>
        <end position="258"/>
    </location>
</feature>